<dbReference type="OrthoDB" id="9806127at2"/>
<sequence>MRKKRNRGDQATIERPQSYRQAITHFLALLGRERTPMILTVLTNVLSTILFAMVPWITAVVIDDVVEVMSHQEGGDLWNRMQTVILWPILTILFIAVVNFALNYYQERQMARIGESVSLGLRERLSSKMTKLPLSFFDNTQVGEILSKATSDIDKISEVLITGFNQFVYSVLTIGIGIILLFVINTPMALMVVSILLLGSILTGYVSVLNQRLFHNSMSTLSSLSNATEEALAGNLVIKSFGREDRFIKKIDGLIDEQFEAGSRSQFVNFAIYPSIRFVNQCAFILAAFFGGHYAIQGVITIGLVQAFLQYVVQISEPISNAAYIYNSFQGALASIERIHAILQLDEDDNTVHARSLPSETQGGISFRNVSFGYGAAPLLMHDVTFEAKAHQTVAIVGPTGAGKTTLVNLLMRFYEVNAGTIAFDGIPTNTIPREELRKAFGMVLQDTWLFKGTVADNIAYGRADASKDEIIGAAKVAQCDSFIRKLPQGYQTVISSDDGILSQGEQQLLTIARAVLTNPKVMILDEATSSIDTKTEKDIQTAIAGVMKGRTSFVIAHRLSTIRNADLILVMDHGDIIEQGSHAELLARDSFYARLYRTQFS</sequence>
<dbReference type="InterPro" id="IPR039421">
    <property type="entry name" value="Type_1_exporter"/>
</dbReference>
<dbReference type="CDD" id="cd03254">
    <property type="entry name" value="ABCC_Glucan_exporter_like"/>
    <property type="match status" value="1"/>
</dbReference>
<keyword evidence="5 14" id="KW-0067">ATP-binding</keyword>
<keyword evidence="2" id="KW-0813">Transport</keyword>
<dbReference type="Pfam" id="PF00664">
    <property type="entry name" value="ABC_membrane"/>
    <property type="match status" value="1"/>
</dbReference>
<evidence type="ECO:0000259" key="12">
    <source>
        <dbReference type="PROSITE" id="PS50893"/>
    </source>
</evidence>
<dbReference type="Gene3D" id="3.40.50.300">
    <property type="entry name" value="P-loop containing nucleotide triphosphate hydrolases"/>
    <property type="match status" value="1"/>
</dbReference>
<dbReference type="SUPFAM" id="SSF52540">
    <property type="entry name" value="P-loop containing nucleoside triphosphate hydrolases"/>
    <property type="match status" value="1"/>
</dbReference>
<evidence type="ECO:0000259" key="13">
    <source>
        <dbReference type="PROSITE" id="PS50929"/>
    </source>
</evidence>
<evidence type="ECO:0000256" key="6">
    <source>
        <dbReference type="ARBA" id="ARBA00022989"/>
    </source>
</evidence>
<comment type="caution">
    <text evidence="14">The sequence shown here is derived from an EMBL/GenBank/DDBJ whole genome shotgun (WGS) entry which is preliminary data.</text>
</comment>
<dbReference type="Pfam" id="PF00005">
    <property type="entry name" value="ABC_tran"/>
    <property type="match status" value="1"/>
</dbReference>
<feature type="transmembrane region" description="Helical" evidence="11">
    <location>
        <begin position="82"/>
        <end position="102"/>
    </location>
</feature>
<dbReference type="PROSITE" id="PS00211">
    <property type="entry name" value="ABC_TRANSPORTER_1"/>
    <property type="match status" value="1"/>
</dbReference>
<evidence type="ECO:0000256" key="8">
    <source>
        <dbReference type="ARBA" id="ARBA00055053"/>
    </source>
</evidence>
<keyword evidence="4" id="KW-0547">Nucleotide-binding</keyword>
<dbReference type="GO" id="GO:0005886">
    <property type="term" value="C:plasma membrane"/>
    <property type="evidence" value="ECO:0007669"/>
    <property type="project" value="UniProtKB-SubCell"/>
</dbReference>
<comment type="similarity">
    <text evidence="9">Belongs to the ABC transporter superfamily. Lipid exporter (TC 3.A.1.106) family.</text>
</comment>
<dbReference type="PROSITE" id="PS50893">
    <property type="entry name" value="ABC_TRANSPORTER_2"/>
    <property type="match status" value="1"/>
</dbReference>
<evidence type="ECO:0000256" key="9">
    <source>
        <dbReference type="ARBA" id="ARBA00061644"/>
    </source>
</evidence>
<dbReference type="InterPro" id="IPR011527">
    <property type="entry name" value="ABC1_TM_dom"/>
</dbReference>
<proteinExistence type="inferred from homology"/>
<evidence type="ECO:0000313" key="15">
    <source>
        <dbReference type="Proteomes" id="UP000029050"/>
    </source>
</evidence>
<name>A0A087CJ17_9BIFI</name>
<evidence type="ECO:0000256" key="3">
    <source>
        <dbReference type="ARBA" id="ARBA00022692"/>
    </source>
</evidence>
<feature type="domain" description="ABC transmembrane type-1" evidence="13">
    <location>
        <begin position="38"/>
        <end position="331"/>
    </location>
</feature>
<evidence type="ECO:0000256" key="5">
    <source>
        <dbReference type="ARBA" id="ARBA00022840"/>
    </source>
</evidence>
<dbReference type="InterPro" id="IPR003439">
    <property type="entry name" value="ABC_transporter-like_ATP-bd"/>
</dbReference>
<evidence type="ECO:0000256" key="4">
    <source>
        <dbReference type="ARBA" id="ARBA00022741"/>
    </source>
</evidence>
<accession>A0A087CJ17</accession>
<protein>
    <recommendedName>
        <fullName evidence="10">Fatty acid ABC transporter ATP-binding/permease protein</fullName>
    </recommendedName>
</protein>
<dbReference type="Gene3D" id="1.20.1560.10">
    <property type="entry name" value="ABC transporter type 1, transmembrane domain"/>
    <property type="match status" value="1"/>
</dbReference>
<feature type="transmembrane region" description="Helical" evidence="11">
    <location>
        <begin position="37"/>
        <end position="62"/>
    </location>
</feature>
<dbReference type="GO" id="GO:0016887">
    <property type="term" value="F:ATP hydrolysis activity"/>
    <property type="evidence" value="ECO:0007669"/>
    <property type="project" value="InterPro"/>
</dbReference>
<dbReference type="GO" id="GO:0015421">
    <property type="term" value="F:ABC-type oligopeptide transporter activity"/>
    <property type="evidence" value="ECO:0007669"/>
    <property type="project" value="TreeGrafter"/>
</dbReference>
<dbReference type="EMBL" id="JGZI01000007">
    <property type="protein sequence ID" value="KFI83267.1"/>
    <property type="molecule type" value="Genomic_DNA"/>
</dbReference>
<dbReference type="STRING" id="218140.BPSY_0362"/>
<dbReference type="PANTHER" id="PTHR43394:SF1">
    <property type="entry name" value="ATP-BINDING CASSETTE SUB-FAMILY B MEMBER 10, MITOCHONDRIAL"/>
    <property type="match status" value="1"/>
</dbReference>
<feature type="transmembrane region" description="Helical" evidence="11">
    <location>
        <begin position="190"/>
        <end position="209"/>
    </location>
</feature>
<reference evidence="14 15" key="1">
    <citation type="submission" date="2014-03" db="EMBL/GenBank/DDBJ databases">
        <title>Genomics of Bifidobacteria.</title>
        <authorList>
            <person name="Ventura M."/>
            <person name="Milani C."/>
            <person name="Lugli G.A."/>
        </authorList>
    </citation>
    <scope>NUCLEOTIDE SEQUENCE [LARGE SCALE GENOMIC DNA]</scope>
    <source>
        <strain evidence="14 15">LMG 21775</strain>
    </source>
</reference>
<evidence type="ECO:0000256" key="2">
    <source>
        <dbReference type="ARBA" id="ARBA00022448"/>
    </source>
</evidence>
<keyword evidence="14" id="KW-0378">Hydrolase</keyword>
<dbReference type="SMART" id="SM00382">
    <property type="entry name" value="AAA"/>
    <property type="match status" value="1"/>
</dbReference>
<evidence type="ECO:0000256" key="1">
    <source>
        <dbReference type="ARBA" id="ARBA00004651"/>
    </source>
</evidence>
<evidence type="ECO:0000256" key="7">
    <source>
        <dbReference type="ARBA" id="ARBA00023136"/>
    </source>
</evidence>
<dbReference type="InterPro" id="IPR003593">
    <property type="entry name" value="AAA+_ATPase"/>
</dbReference>
<dbReference type="CDD" id="cd18547">
    <property type="entry name" value="ABC_6TM_Tm288_like"/>
    <property type="match status" value="1"/>
</dbReference>
<dbReference type="RefSeq" id="WP_033495591.1">
    <property type="nucleotide sequence ID" value="NZ_JGZI01000007.1"/>
</dbReference>
<dbReference type="FunFam" id="3.40.50.300:FF:000287">
    <property type="entry name" value="Multidrug ABC transporter ATP-binding protein"/>
    <property type="match status" value="1"/>
</dbReference>
<dbReference type="InterPro" id="IPR027417">
    <property type="entry name" value="P-loop_NTPase"/>
</dbReference>
<keyword evidence="15" id="KW-1185">Reference proteome</keyword>
<keyword evidence="3 11" id="KW-0812">Transmembrane</keyword>
<dbReference type="PROSITE" id="PS50929">
    <property type="entry name" value="ABC_TM1F"/>
    <property type="match status" value="1"/>
</dbReference>
<dbReference type="AlphaFoldDB" id="A0A087CJ17"/>
<dbReference type="eggNOG" id="COG1132">
    <property type="taxonomic scope" value="Bacteria"/>
</dbReference>
<feature type="transmembrane region" description="Helical" evidence="11">
    <location>
        <begin position="283"/>
        <end position="309"/>
    </location>
</feature>
<dbReference type="PANTHER" id="PTHR43394">
    <property type="entry name" value="ATP-DEPENDENT PERMEASE MDL1, MITOCHONDRIAL"/>
    <property type="match status" value="1"/>
</dbReference>
<evidence type="ECO:0000256" key="10">
    <source>
        <dbReference type="ARBA" id="ARBA00071747"/>
    </source>
</evidence>
<keyword evidence="7 11" id="KW-0472">Membrane</keyword>
<feature type="domain" description="ABC transporter" evidence="12">
    <location>
        <begin position="365"/>
        <end position="599"/>
    </location>
</feature>
<gene>
    <name evidence="14" type="ORF">BPSY_0362</name>
</gene>
<dbReference type="SUPFAM" id="SSF90123">
    <property type="entry name" value="ABC transporter transmembrane region"/>
    <property type="match status" value="1"/>
</dbReference>
<dbReference type="InterPro" id="IPR017871">
    <property type="entry name" value="ABC_transporter-like_CS"/>
</dbReference>
<feature type="transmembrane region" description="Helical" evidence="11">
    <location>
        <begin position="167"/>
        <end position="184"/>
    </location>
</feature>
<comment type="function">
    <text evidence="8">ABC transporter involved in fatty acid import. Transmembrane domains (TMD) form a pore in the membrane and the ATP-binding domain (NBD) is responsible for energy generation.</text>
</comment>
<evidence type="ECO:0000256" key="11">
    <source>
        <dbReference type="SAM" id="Phobius"/>
    </source>
</evidence>
<dbReference type="GeneID" id="98299574"/>
<dbReference type="GO" id="GO:0005524">
    <property type="term" value="F:ATP binding"/>
    <property type="evidence" value="ECO:0007669"/>
    <property type="project" value="UniProtKB-KW"/>
</dbReference>
<dbReference type="Proteomes" id="UP000029050">
    <property type="component" value="Unassembled WGS sequence"/>
</dbReference>
<organism evidence="14 15">
    <name type="scientific">Bifidobacterium psychraerophilum</name>
    <dbReference type="NCBI Taxonomy" id="218140"/>
    <lineage>
        <taxon>Bacteria</taxon>
        <taxon>Bacillati</taxon>
        <taxon>Actinomycetota</taxon>
        <taxon>Actinomycetes</taxon>
        <taxon>Bifidobacteriales</taxon>
        <taxon>Bifidobacteriaceae</taxon>
        <taxon>Bifidobacterium</taxon>
    </lineage>
</organism>
<keyword evidence="6 11" id="KW-1133">Transmembrane helix</keyword>
<evidence type="ECO:0000313" key="14">
    <source>
        <dbReference type="EMBL" id="KFI83267.1"/>
    </source>
</evidence>
<comment type="subcellular location">
    <subcellularLocation>
        <location evidence="1">Cell membrane</location>
        <topology evidence="1">Multi-pass membrane protein</topology>
    </subcellularLocation>
</comment>
<dbReference type="InterPro" id="IPR036640">
    <property type="entry name" value="ABC1_TM_sf"/>
</dbReference>